<feature type="binding site" evidence="16">
    <location>
        <position position="118"/>
    </location>
    <ligand>
        <name>K(+)</name>
        <dbReference type="ChEBI" id="CHEBI:29103"/>
    </ligand>
</feature>
<comment type="pathway">
    <text evidence="4 16">Cofactor biosynthesis; coenzyme A biosynthesis; CoA from (R)-pantothenate: step 1/5.</text>
</comment>
<feature type="binding site" evidence="16">
    <location>
        <begin position="11"/>
        <end position="18"/>
    </location>
    <ligand>
        <name>ATP</name>
        <dbReference type="ChEBI" id="CHEBI:30616"/>
    </ligand>
</feature>
<evidence type="ECO:0000256" key="13">
    <source>
        <dbReference type="ARBA" id="ARBA00022993"/>
    </source>
</evidence>
<dbReference type="HOGENOM" id="CLU_066627_2_0_10"/>
<dbReference type="GO" id="GO:0046872">
    <property type="term" value="F:metal ion binding"/>
    <property type="evidence" value="ECO:0007669"/>
    <property type="project" value="UniProtKB-KW"/>
</dbReference>
<accession>F2I9R4</accession>
<comment type="subunit">
    <text evidence="5 16">Homodimer.</text>
</comment>
<dbReference type="GO" id="GO:0005524">
    <property type="term" value="F:ATP binding"/>
    <property type="evidence" value="ECO:0007669"/>
    <property type="project" value="UniProtKB-UniRule"/>
</dbReference>
<comment type="cofactor">
    <cofactor evidence="16">
        <name>NH4(+)</name>
        <dbReference type="ChEBI" id="CHEBI:28938"/>
    </cofactor>
    <cofactor evidence="16">
        <name>K(+)</name>
        <dbReference type="ChEBI" id="CHEBI:29103"/>
    </cofactor>
    <text evidence="16">A monovalent cation. Ammonium or potassium.</text>
</comment>
<organism evidence="17 18">
    <name type="scientific">Fluviicola taffensis (strain DSM 16823 / NCIMB 13979 / RW262)</name>
    <dbReference type="NCBI Taxonomy" id="755732"/>
    <lineage>
        <taxon>Bacteria</taxon>
        <taxon>Pseudomonadati</taxon>
        <taxon>Bacteroidota</taxon>
        <taxon>Flavobacteriia</taxon>
        <taxon>Flavobacteriales</taxon>
        <taxon>Crocinitomicaceae</taxon>
        <taxon>Fluviicola</taxon>
    </lineage>
</organism>
<dbReference type="HAMAP" id="MF_01274">
    <property type="entry name" value="Pantothen_kinase_3"/>
    <property type="match status" value="1"/>
</dbReference>
<dbReference type="GO" id="GO:0004594">
    <property type="term" value="F:pantothenate kinase activity"/>
    <property type="evidence" value="ECO:0007669"/>
    <property type="project" value="UniProtKB-UniRule"/>
</dbReference>
<evidence type="ECO:0000313" key="18">
    <source>
        <dbReference type="Proteomes" id="UP000007463"/>
    </source>
</evidence>
<comment type="function">
    <text evidence="16">Catalyzes the phosphorylation of pantothenate (Pan), the first step in CoA biosynthesis.</text>
</comment>
<evidence type="ECO:0000313" key="17">
    <source>
        <dbReference type="EMBL" id="AEA43060.1"/>
    </source>
</evidence>
<feature type="binding site" evidence="16">
    <location>
        <position position="89"/>
    </location>
    <ligand>
        <name>substrate</name>
    </ligand>
</feature>
<dbReference type="PANTHER" id="PTHR34265">
    <property type="entry name" value="TYPE III PANTOTHENATE KINASE"/>
    <property type="match status" value="1"/>
</dbReference>
<dbReference type="PANTHER" id="PTHR34265:SF1">
    <property type="entry name" value="TYPE III PANTOTHENATE KINASE"/>
    <property type="match status" value="1"/>
</dbReference>
<dbReference type="GO" id="GO:0005737">
    <property type="term" value="C:cytoplasm"/>
    <property type="evidence" value="ECO:0007669"/>
    <property type="project" value="UniProtKB-SubCell"/>
</dbReference>
<reference evidence="17 18" key="1">
    <citation type="journal article" date="2011" name="Stand. Genomic Sci.">
        <title>Complete genome sequence of the gliding freshwater bacterium Fluviicola taffensis type strain (RW262).</title>
        <authorList>
            <person name="Woyke T."/>
            <person name="Chertkov O."/>
            <person name="Lapidus A."/>
            <person name="Nolan M."/>
            <person name="Lucas S."/>
            <person name="Del Rio T.G."/>
            <person name="Tice H."/>
            <person name="Cheng J.F."/>
            <person name="Tapia R."/>
            <person name="Han C."/>
            <person name="Goodwin L."/>
            <person name="Pitluck S."/>
            <person name="Liolios K."/>
            <person name="Pagani I."/>
            <person name="Ivanova N."/>
            <person name="Huntemann M."/>
            <person name="Mavromatis K."/>
            <person name="Mikhailova N."/>
            <person name="Pati A."/>
            <person name="Chen A."/>
            <person name="Palaniappan K."/>
            <person name="Land M."/>
            <person name="Hauser L."/>
            <person name="Brambilla E.M."/>
            <person name="Rohde M."/>
            <person name="Mwirichia R."/>
            <person name="Sikorski J."/>
            <person name="Tindall B.J."/>
            <person name="Goker M."/>
            <person name="Bristow J."/>
            <person name="Eisen J.A."/>
            <person name="Markowitz V."/>
            <person name="Hugenholtz P."/>
            <person name="Klenk H.P."/>
            <person name="Kyrpides N.C."/>
        </authorList>
    </citation>
    <scope>NUCLEOTIDE SEQUENCE [LARGE SCALE GENOMIC DNA]</scope>
    <source>
        <strain evidence="18">DSM 16823 / RW262 / RW262</strain>
    </source>
</reference>
<keyword evidence="9 16" id="KW-0547">Nucleotide-binding</keyword>
<keyword evidence="13 16" id="KW-0173">Coenzyme A biosynthesis</keyword>
<dbReference type="RefSeq" id="WP_013685832.1">
    <property type="nucleotide sequence ID" value="NC_015321.1"/>
</dbReference>
<evidence type="ECO:0000256" key="2">
    <source>
        <dbReference type="ARBA" id="ARBA00001958"/>
    </source>
</evidence>
<dbReference type="Gene3D" id="3.30.420.40">
    <property type="match status" value="2"/>
</dbReference>
<dbReference type="InterPro" id="IPR043129">
    <property type="entry name" value="ATPase_NBD"/>
</dbReference>
<dbReference type="CDD" id="cd24015">
    <property type="entry name" value="ASKHA_NBD_PanK-III"/>
    <property type="match status" value="1"/>
</dbReference>
<evidence type="ECO:0000256" key="3">
    <source>
        <dbReference type="ARBA" id="ARBA00004496"/>
    </source>
</evidence>
<evidence type="ECO:0000256" key="12">
    <source>
        <dbReference type="ARBA" id="ARBA00022958"/>
    </source>
</evidence>
<dbReference type="Proteomes" id="UP000007463">
    <property type="component" value="Chromosome"/>
</dbReference>
<protein>
    <recommendedName>
        <fullName evidence="15 16">Type III pantothenate kinase</fullName>
        <ecNumber evidence="6 16">2.7.1.33</ecNumber>
    </recommendedName>
    <alternativeName>
        <fullName evidence="16">PanK-III</fullName>
    </alternativeName>
    <alternativeName>
        <fullName evidence="16">Pantothenic acid kinase</fullName>
    </alternativeName>
</protein>
<keyword evidence="11 16" id="KW-0067">ATP-binding</keyword>
<feature type="active site" description="Proton acceptor" evidence="16">
    <location>
        <position position="98"/>
    </location>
</feature>
<dbReference type="eggNOG" id="COG1521">
    <property type="taxonomic scope" value="Bacteria"/>
</dbReference>
<feature type="binding site" evidence="16">
    <location>
        <position position="173"/>
    </location>
    <ligand>
        <name>substrate</name>
    </ligand>
</feature>
<dbReference type="OrthoDB" id="9804707at2"/>
<evidence type="ECO:0000256" key="9">
    <source>
        <dbReference type="ARBA" id="ARBA00022741"/>
    </source>
</evidence>
<dbReference type="NCBIfam" id="TIGR00671">
    <property type="entry name" value="baf"/>
    <property type="match status" value="1"/>
</dbReference>
<evidence type="ECO:0000256" key="7">
    <source>
        <dbReference type="ARBA" id="ARBA00022490"/>
    </source>
</evidence>
<dbReference type="GO" id="GO:0015937">
    <property type="term" value="P:coenzyme A biosynthetic process"/>
    <property type="evidence" value="ECO:0007669"/>
    <property type="project" value="UniProtKB-UniRule"/>
</dbReference>
<proteinExistence type="inferred from homology"/>
<dbReference type="KEGG" id="fte:Fluta_1062"/>
<reference evidence="18" key="2">
    <citation type="submission" date="2011-02" db="EMBL/GenBank/DDBJ databases">
        <title>The complete genome of Fluviicola taffensis DSM 16823.</title>
        <authorList>
            <consortium name="US DOE Joint Genome Institute (JGI-PGF)"/>
            <person name="Lucas S."/>
            <person name="Copeland A."/>
            <person name="Lapidus A."/>
            <person name="Bruce D."/>
            <person name="Goodwin L."/>
            <person name="Pitluck S."/>
            <person name="Kyrpides N."/>
            <person name="Mavromatis K."/>
            <person name="Ivanova N."/>
            <person name="Mikhailova N."/>
            <person name="Pagani I."/>
            <person name="Chertkov O."/>
            <person name="Detter J.C."/>
            <person name="Han C."/>
            <person name="Tapia R."/>
            <person name="Land M."/>
            <person name="Hauser L."/>
            <person name="Markowitz V."/>
            <person name="Cheng J.-F."/>
            <person name="Hugenholtz P."/>
            <person name="Woyke T."/>
            <person name="Wu D."/>
            <person name="Tindall B."/>
            <person name="Pomrenke H.G."/>
            <person name="Brambilla E."/>
            <person name="Klenk H.-P."/>
            <person name="Eisen J.A."/>
        </authorList>
    </citation>
    <scope>NUCLEOTIDE SEQUENCE [LARGE SCALE GENOMIC DNA]</scope>
    <source>
        <strain evidence="18">DSM 16823 / RW262 / RW262</strain>
    </source>
</reference>
<keyword evidence="10 16" id="KW-0418">Kinase</keyword>
<evidence type="ECO:0000256" key="11">
    <source>
        <dbReference type="ARBA" id="ARBA00022840"/>
    </source>
</evidence>
<keyword evidence="12 16" id="KW-0630">Potassium</keyword>
<comment type="similarity">
    <text evidence="14 16">Belongs to the type III pantothenate kinase family.</text>
</comment>
<evidence type="ECO:0000256" key="1">
    <source>
        <dbReference type="ARBA" id="ARBA00001206"/>
    </source>
</evidence>
<name>F2I9R4_FLUTR</name>
<dbReference type="SUPFAM" id="SSF53067">
    <property type="entry name" value="Actin-like ATPase domain"/>
    <property type="match status" value="2"/>
</dbReference>
<dbReference type="UniPathway" id="UPA00241">
    <property type="reaction ID" value="UER00352"/>
</dbReference>
<dbReference type="AlphaFoldDB" id="F2I9R4"/>
<evidence type="ECO:0000256" key="14">
    <source>
        <dbReference type="ARBA" id="ARBA00038036"/>
    </source>
</evidence>
<comment type="catalytic activity">
    <reaction evidence="1 16">
        <text>(R)-pantothenate + ATP = (R)-4'-phosphopantothenate + ADP + H(+)</text>
        <dbReference type="Rhea" id="RHEA:16373"/>
        <dbReference type="ChEBI" id="CHEBI:10986"/>
        <dbReference type="ChEBI" id="CHEBI:15378"/>
        <dbReference type="ChEBI" id="CHEBI:29032"/>
        <dbReference type="ChEBI" id="CHEBI:30616"/>
        <dbReference type="ChEBI" id="CHEBI:456216"/>
        <dbReference type="EC" id="2.7.1.33"/>
    </reaction>
</comment>
<dbReference type="EMBL" id="CP002542">
    <property type="protein sequence ID" value="AEA43060.1"/>
    <property type="molecule type" value="Genomic_DNA"/>
</dbReference>
<dbReference type="STRING" id="755732.Fluta_1062"/>
<dbReference type="InterPro" id="IPR004619">
    <property type="entry name" value="Type_III_PanK"/>
</dbReference>
<comment type="cofactor">
    <cofactor evidence="2">
        <name>K(+)</name>
        <dbReference type="ChEBI" id="CHEBI:29103"/>
    </cofactor>
</comment>
<evidence type="ECO:0000256" key="16">
    <source>
        <dbReference type="HAMAP-Rule" id="MF_01274"/>
    </source>
</evidence>
<evidence type="ECO:0000256" key="10">
    <source>
        <dbReference type="ARBA" id="ARBA00022777"/>
    </source>
</evidence>
<evidence type="ECO:0000256" key="15">
    <source>
        <dbReference type="ARBA" id="ARBA00040883"/>
    </source>
</evidence>
<evidence type="ECO:0000256" key="4">
    <source>
        <dbReference type="ARBA" id="ARBA00005225"/>
    </source>
</evidence>
<evidence type="ECO:0000256" key="8">
    <source>
        <dbReference type="ARBA" id="ARBA00022679"/>
    </source>
</evidence>
<evidence type="ECO:0000256" key="6">
    <source>
        <dbReference type="ARBA" id="ARBA00012102"/>
    </source>
</evidence>
<evidence type="ECO:0000256" key="5">
    <source>
        <dbReference type="ARBA" id="ARBA00011738"/>
    </source>
</evidence>
<keyword evidence="7 16" id="KW-0963">Cytoplasm</keyword>
<keyword evidence="8 16" id="KW-0808">Transferase</keyword>
<dbReference type="Pfam" id="PF03309">
    <property type="entry name" value="Pan_kinase"/>
    <property type="match status" value="1"/>
</dbReference>
<dbReference type="EC" id="2.7.1.33" evidence="6 16"/>
<keyword evidence="16" id="KW-0479">Metal-binding</keyword>
<feature type="binding site" evidence="16">
    <location>
        <begin position="96"/>
        <end position="99"/>
    </location>
    <ligand>
        <name>substrate</name>
    </ligand>
</feature>
<comment type="subcellular location">
    <subcellularLocation>
        <location evidence="3 16">Cytoplasm</location>
    </subcellularLocation>
</comment>
<keyword evidence="18" id="KW-1185">Reference proteome</keyword>
<gene>
    <name evidence="16" type="primary">coaX</name>
    <name evidence="17" type="ordered locus">Fluta_1062</name>
</gene>
<feature type="binding site" evidence="16">
    <location>
        <position position="121"/>
    </location>
    <ligand>
        <name>ATP</name>
        <dbReference type="ChEBI" id="CHEBI:30616"/>
    </ligand>
</feature>
<sequence precursor="true">MEQGNKSIVVDAGNTRIKVGLFQGHDLQEVHAFSNDELDKLKSLLIKFKNLSGIISSVRSDKNTKWLKGLLPNAFLFNHQLSIPLTNNYESPTTLGIDRLANAIAAANISDKNALVIDIGTCIKYDFIRYPQIYEGGAISPGIELRYKSMHQFTGKLPLVEDRIQGPFVGKNTLDAMRSGVINGMHLEMVGFIEEYRRLYPELTIFLTGGDSQYFELGNKYGIFADENLTLKGLLIALIHAQTTFSSSN</sequence>